<gene>
    <name evidence="2" type="ORF">EYF80_038818</name>
</gene>
<dbReference type="EMBL" id="SRLO01000598">
    <property type="protein sequence ID" value="TNN51016.1"/>
    <property type="molecule type" value="Genomic_DNA"/>
</dbReference>
<organism evidence="2 3">
    <name type="scientific">Liparis tanakae</name>
    <name type="common">Tanaka's snailfish</name>
    <dbReference type="NCBI Taxonomy" id="230148"/>
    <lineage>
        <taxon>Eukaryota</taxon>
        <taxon>Metazoa</taxon>
        <taxon>Chordata</taxon>
        <taxon>Craniata</taxon>
        <taxon>Vertebrata</taxon>
        <taxon>Euteleostomi</taxon>
        <taxon>Actinopterygii</taxon>
        <taxon>Neopterygii</taxon>
        <taxon>Teleostei</taxon>
        <taxon>Neoteleostei</taxon>
        <taxon>Acanthomorphata</taxon>
        <taxon>Eupercaria</taxon>
        <taxon>Perciformes</taxon>
        <taxon>Cottioidei</taxon>
        <taxon>Cottales</taxon>
        <taxon>Liparidae</taxon>
        <taxon>Liparis</taxon>
    </lineage>
</organism>
<dbReference type="Proteomes" id="UP000314294">
    <property type="component" value="Unassembled WGS sequence"/>
</dbReference>
<keyword evidence="3" id="KW-1185">Reference proteome</keyword>
<feature type="region of interest" description="Disordered" evidence="1">
    <location>
        <begin position="49"/>
        <end position="85"/>
    </location>
</feature>
<accession>A0A4Z2GBR1</accession>
<name>A0A4Z2GBR1_9TELE</name>
<evidence type="ECO:0000313" key="3">
    <source>
        <dbReference type="Proteomes" id="UP000314294"/>
    </source>
</evidence>
<evidence type="ECO:0000313" key="2">
    <source>
        <dbReference type="EMBL" id="TNN51016.1"/>
    </source>
</evidence>
<comment type="caution">
    <text evidence="2">The sequence shown here is derived from an EMBL/GenBank/DDBJ whole genome shotgun (WGS) entry which is preliminary data.</text>
</comment>
<reference evidence="2 3" key="1">
    <citation type="submission" date="2019-03" db="EMBL/GenBank/DDBJ databases">
        <title>First draft genome of Liparis tanakae, snailfish: a comprehensive survey of snailfish specific genes.</title>
        <authorList>
            <person name="Kim W."/>
            <person name="Song I."/>
            <person name="Jeong J.-H."/>
            <person name="Kim D."/>
            <person name="Kim S."/>
            <person name="Ryu S."/>
            <person name="Song J.Y."/>
            <person name="Lee S.K."/>
        </authorList>
    </citation>
    <scope>NUCLEOTIDE SEQUENCE [LARGE SCALE GENOMIC DNA]</scope>
    <source>
        <tissue evidence="2">Muscle</tissue>
    </source>
</reference>
<proteinExistence type="predicted"/>
<feature type="compositionally biased region" description="Low complexity" evidence="1">
    <location>
        <begin position="69"/>
        <end position="79"/>
    </location>
</feature>
<sequence length="85" mass="9420">MEEKRNNTYSKRDDVNGSSTVSIESIFIRFTANHGLQWSSSTVHIQVPSPPLNKSSIHIQVPSPPLNKSSIHIQSQQQQLATPPA</sequence>
<evidence type="ECO:0000256" key="1">
    <source>
        <dbReference type="SAM" id="MobiDB-lite"/>
    </source>
</evidence>
<dbReference type="AlphaFoldDB" id="A0A4Z2GBR1"/>
<protein>
    <submittedName>
        <fullName evidence="2">Uncharacterized protein</fullName>
    </submittedName>
</protein>